<dbReference type="GO" id="GO:0004035">
    <property type="term" value="F:alkaline phosphatase activity"/>
    <property type="evidence" value="ECO:0007669"/>
    <property type="project" value="UniProtKB-EC"/>
</dbReference>
<comment type="caution">
    <text evidence="4">The sequence shown here is derived from an EMBL/GenBank/DDBJ whole genome shotgun (WGS) entry which is preliminary data.</text>
</comment>
<feature type="chain" id="PRO_5003900981" evidence="1">
    <location>
        <begin position="25"/>
        <end position="568"/>
    </location>
</feature>
<keyword evidence="5" id="KW-1185">Reference proteome</keyword>
<dbReference type="PANTHER" id="PTHR43606:SF2">
    <property type="entry name" value="ALKALINE PHOSPHATASE FAMILY PROTEIN (AFU_ORTHOLOGUE AFUA_5G03860)"/>
    <property type="match status" value="1"/>
</dbReference>
<dbReference type="Gene3D" id="2.60.40.380">
    <property type="entry name" value="Purple acid phosphatase-like, N-terminal"/>
    <property type="match status" value="1"/>
</dbReference>
<dbReference type="PROSITE" id="PS51257">
    <property type="entry name" value="PROKAR_LIPOPROTEIN"/>
    <property type="match status" value="1"/>
</dbReference>
<name>K6ZKS7_9ALTE</name>
<feature type="domain" description="PhoD-like phosphatase metallophosphatase" evidence="2">
    <location>
        <begin position="151"/>
        <end position="546"/>
    </location>
</feature>
<evidence type="ECO:0000259" key="3">
    <source>
        <dbReference type="Pfam" id="PF16655"/>
    </source>
</evidence>
<evidence type="ECO:0000259" key="2">
    <source>
        <dbReference type="Pfam" id="PF09423"/>
    </source>
</evidence>
<keyword evidence="4" id="KW-0378">Hydrolase</keyword>
<accession>K6ZKS7</accession>
<dbReference type="InterPro" id="IPR038607">
    <property type="entry name" value="PhoD-like_sf"/>
</dbReference>
<dbReference type="OrthoDB" id="327733at2"/>
<dbReference type="SUPFAM" id="SSF56300">
    <property type="entry name" value="Metallo-dependent phosphatases"/>
    <property type="match status" value="1"/>
</dbReference>
<gene>
    <name evidence="4" type="primary">phoD</name>
    <name evidence="4" type="ORF">GPAL_4083</name>
</gene>
<dbReference type="AlphaFoldDB" id="K6ZKS7"/>
<reference evidence="5" key="1">
    <citation type="journal article" date="2014" name="Environ. Microbiol.">
        <title>Comparative genomics of the marine bacterial genus Glaciecola reveals the high degree of genomic diversity and genomic characteristic for cold adaptation.</title>
        <authorList>
            <person name="Qin Q.L."/>
            <person name="Xie B.B."/>
            <person name="Yu Y."/>
            <person name="Shu Y.L."/>
            <person name="Rong J.C."/>
            <person name="Zhang Y.J."/>
            <person name="Zhao D.L."/>
            <person name="Chen X.L."/>
            <person name="Zhang X.Y."/>
            <person name="Chen B."/>
            <person name="Zhou B.C."/>
            <person name="Zhang Y.Z."/>
        </authorList>
    </citation>
    <scope>NUCLEOTIDE SEQUENCE [LARGE SCALE GENOMIC DNA]</scope>
    <source>
        <strain evidence="5">ACAM 615</strain>
    </source>
</reference>
<dbReference type="Proteomes" id="UP000006251">
    <property type="component" value="Unassembled WGS sequence"/>
</dbReference>
<dbReference type="PANTHER" id="PTHR43606">
    <property type="entry name" value="PHOSPHATASE, PUTATIVE (AFU_ORTHOLOGUE AFUA_6G08710)-RELATED"/>
    <property type="match status" value="1"/>
</dbReference>
<dbReference type="RefSeq" id="WP_006015755.1">
    <property type="nucleotide sequence ID" value="NZ_BAEQ01000068.1"/>
</dbReference>
<dbReference type="Pfam" id="PF16655">
    <property type="entry name" value="PhoD_N"/>
    <property type="match status" value="1"/>
</dbReference>
<evidence type="ECO:0000256" key="1">
    <source>
        <dbReference type="SAM" id="SignalP"/>
    </source>
</evidence>
<dbReference type="Gene3D" id="3.60.21.70">
    <property type="entry name" value="PhoD-like phosphatase"/>
    <property type="match status" value="1"/>
</dbReference>
<dbReference type="InterPro" id="IPR018946">
    <property type="entry name" value="PhoD-like_MPP"/>
</dbReference>
<keyword evidence="1" id="KW-0732">Signal</keyword>
<sequence>MNTMNRRSFLAGCVIASATLTVSTALTGCTGSQKKSALSDVLFSHGVASGDPIANAVIIWTRALPSVNAIQGKTFATVNVLWEMATDQEFVDIVRVGQASTSELIDYTIKVDVQDLQAATQYYFRFTGADQISRVGRTKTLPIGDVDSIKLAVLSCSNFPAGYFNAYAEAAKDNQIDAVLHLGDYIYEYAMGGYATQRAEEIGRSIAPDNDQETISLVDYRKRYALYRTDKGLLDLHANTPFIAVWDDHEVANDTYKDGAQNHNEGEGDFFERRLAAISAYYEWLPIRPPKGNQSPEIYRHFEFGNLLSLYMLDTRIIGRDKQLEYSEYRDAETNTFNSKEFIHDINKPQRTLLGKKQFDWLSAAISGSTAKWQVLGQQVLMSKMMLPTEVFGGDDRSQIPRTIEQLVNIQQAVANGQEVSEQELNRLNTKMPYNLDAWDGYPAEREKLYATAQQSNKSLIVLAGDTHNAWHSVLSAKNGLPVGVEFATPGVSSPGMEYYLKTEDEISSKLAQQLPLLIDDLQYCNLHQRGYMTVTLTSQKVTAEWIYIDQILSPNYQVAARHKVDYS</sequence>
<dbReference type="InterPro" id="IPR006311">
    <property type="entry name" value="TAT_signal"/>
</dbReference>
<dbReference type="InterPro" id="IPR029052">
    <property type="entry name" value="Metallo-depent_PP-like"/>
</dbReference>
<dbReference type="Pfam" id="PF09423">
    <property type="entry name" value="PhoD"/>
    <property type="match status" value="1"/>
</dbReference>
<dbReference type="InterPro" id="IPR032093">
    <property type="entry name" value="PhoD_N"/>
</dbReference>
<dbReference type="EMBL" id="BAEQ01000068">
    <property type="protein sequence ID" value="GAC30922.1"/>
    <property type="molecule type" value="Genomic_DNA"/>
</dbReference>
<dbReference type="PROSITE" id="PS51318">
    <property type="entry name" value="TAT"/>
    <property type="match status" value="1"/>
</dbReference>
<organism evidence="4 5">
    <name type="scientific">Brumicola pallidula DSM 14239 = ACAM 615</name>
    <dbReference type="NCBI Taxonomy" id="1121922"/>
    <lineage>
        <taxon>Bacteria</taxon>
        <taxon>Pseudomonadati</taxon>
        <taxon>Pseudomonadota</taxon>
        <taxon>Gammaproteobacteria</taxon>
        <taxon>Alteromonadales</taxon>
        <taxon>Alteromonadaceae</taxon>
        <taxon>Brumicola</taxon>
    </lineage>
</organism>
<dbReference type="STRING" id="1121922.GCA_000428905_03192"/>
<proteinExistence type="predicted"/>
<dbReference type="EC" id="3.1.3.1" evidence="4"/>
<feature type="signal peptide" evidence="1">
    <location>
        <begin position="1"/>
        <end position="24"/>
    </location>
</feature>
<evidence type="ECO:0000313" key="4">
    <source>
        <dbReference type="EMBL" id="GAC30922.1"/>
    </source>
</evidence>
<dbReference type="CDD" id="cd07389">
    <property type="entry name" value="MPP_PhoD"/>
    <property type="match status" value="1"/>
</dbReference>
<protein>
    <submittedName>
        <fullName evidence="4">Alkaline phosphatase D</fullName>
        <ecNumber evidence="4">3.1.3.1</ecNumber>
    </submittedName>
</protein>
<evidence type="ECO:0000313" key="5">
    <source>
        <dbReference type="Proteomes" id="UP000006251"/>
    </source>
</evidence>
<feature type="domain" description="Phospholipase D N-terminal" evidence="3">
    <location>
        <begin position="45"/>
        <end position="140"/>
    </location>
</feature>
<dbReference type="InterPro" id="IPR052900">
    <property type="entry name" value="Phospholipid_Metab_Enz"/>
</dbReference>